<evidence type="ECO:0000256" key="1">
    <source>
        <dbReference type="SAM" id="Coils"/>
    </source>
</evidence>
<protein>
    <submittedName>
        <fullName evidence="3">Putative Acid sensing ion channel 4</fullName>
    </submittedName>
</protein>
<feature type="signal peptide" evidence="2">
    <location>
        <begin position="1"/>
        <end position="15"/>
    </location>
</feature>
<dbReference type="Gene3D" id="2.60.470.10">
    <property type="entry name" value="Acid-sensing ion channels like domains"/>
    <property type="match status" value="1"/>
</dbReference>
<evidence type="ECO:0000313" key="4">
    <source>
        <dbReference type="Proteomes" id="UP000311919"/>
    </source>
</evidence>
<gene>
    <name evidence="3" type="ORF">EWB00_000502</name>
</gene>
<dbReference type="AlphaFoldDB" id="A0A4Z2DIW9"/>
<reference evidence="3 4" key="1">
    <citation type="submission" date="2019-03" db="EMBL/GenBank/DDBJ databases">
        <title>An improved genome assembly of the fluke Schistosoma japonicum.</title>
        <authorList>
            <person name="Hu W."/>
            <person name="Luo F."/>
            <person name="Yin M."/>
            <person name="Mo X."/>
            <person name="Sun C."/>
            <person name="Wu Q."/>
            <person name="Zhu B."/>
            <person name="Xiang M."/>
            <person name="Wang J."/>
            <person name="Wang Y."/>
            <person name="Zhang T."/>
            <person name="Xu B."/>
            <person name="Zheng H."/>
            <person name="Feng Z."/>
        </authorList>
    </citation>
    <scope>NUCLEOTIDE SEQUENCE [LARGE SCALE GENOMIC DNA]</scope>
    <source>
        <strain evidence="3">HuSjv2</strain>
        <tissue evidence="3">Worms</tissue>
    </source>
</reference>
<organism evidence="3 4">
    <name type="scientific">Schistosoma japonicum</name>
    <name type="common">Blood fluke</name>
    <dbReference type="NCBI Taxonomy" id="6182"/>
    <lineage>
        <taxon>Eukaryota</taxon>
        <taxon>Metazoa</taxon>
        <taxon>Spiralia</taxon>
        <taxon>Lophotrochozoa</taxon>
        <taxon>Platyhelminthes</taxon>
        <taxon>Trematoda</taxon>
        <taxon>Digenea</taxon>
        <taxon>Strigeidida</taxon>
        <taxon>Schistosomatoidea</taxon>
        <taxon>Schistosomatidae</taxon>
        <taxon>Schistosoma</taxon>
    </lineage>
</organism>
<evidence type="ECO:0000256" key="2">
    <source>
        <dbReference type="SAM" id="SignalP"/>
    </source>
</evidence>
<evidence type="ECO:0000313" key="3">
    <source>
        <dbReference type="EMBL" id="TNN16402.1"/>
    </source>
</evidence>
<comment type="caution">
    <text evidence="3">The sequence shown here is derived from an EMBL/GenBank/DDBJ whole genome shotgun (WGS) entry which is preliminary data.</text>
</comment>
<feature type="chain" id="PRO_5021409027" evidence="2">
    <location>
        <begin position="16"/>
        <end position="733"/>
    </location>
</feature>
<dbReference type="EMBL" id="SKCS01000118">
    <property type="protein sequence ID" value="TNN16402.1"/>
    <property type="molecule type" value="Genomic_DNA"/>
</dbReference>
<keyword evidence="1" id="KW-0175">Coiled coil</keyword>
<feature type="coiled-coil region" evidence="1">
    <location>
        <begin position="345"/>
        <end position="372"/>
    </location>
</feature>
<keyword evidence="2" id="KW-0732">Signal</keyword>
<sequence>MTLICLLIFICLCYRIIDYFNRHEMMKSLFVYNQLYVTKRSMDEDNNKVLLPIPEEEQSVSDWFTITLCNLNPMRGSALFTEENGSIIYDNIIRNRQNEIDFIDKIKLDTNNTSYISKELLKRTGHKLNEMLKFCYTGNEQCTFRNFTSILTIYGQCYRMKLKPTVHEIRFILDSQDYDYIIPHRGLTGFRLWIHPNEQQASDTLDLNHFWEDTRKDSIVDFNSLQQSYVIRPNEIIVSTEFQTLIRVHFKQNNMKSGLCLSSTEFSECEQNFNQKSNTDHTIQLSNHHNHNDWNARIISAIQSTKATIMYSLLALRNPNLFLRNKIDLERGLRVQQRAYIKLTNETAFNELRNLVSSYDDLRNQLSSIKQLLHDIQMGIWRDQREALQMTHTDSICSKMIIGYFETLINITQSFHEELCKLSLIDVFYITNSFDCFNYTSSMYDYHNQLNVTNTYQYLLHNHLGSKQFINRPKSTNHSLIIHDSVNSIDKSYYENRKNPSLIELQIIQLFFSNITSNSKLKDILRKYLKLLSAKRIQMVSRSNHNRYSLSLGSHLPSSSSLSNSLSTSSSSSSSPTSSSSSSSIISTASLSAPLSTSTLITSNSLQFPDRSINHGLLNNEETSQLLCTSQIHIHIDSIYNIKLEKLGESIATCLQRLELFQTSINLIIKWNKEILKTFTIDYEHLQKVDETSLVAFTVQIETMGTGVSMTQLTPINKISIHLMKLWEYALVH</sequence>
<keyword evidence="4" id="KW-1185">Reference proteome</keyword>
<proteinExistence type="predicted"/>
<accession>A0A4Z2DIW9</accession>
<dbReference type="Proteomes" id="UP000311919">
    <property type="component" value="Unassembled WGS sequence"/>
</dbReference>
<dbReference type="STRING" id="6182.A0A4Z2DIW9"/>
<name>A0A4Z2DIW9_SCHJA</name>
<dbReference type="OrthoDB" id="6282232at2759"/>